<sequence length="305" mass="33609">MASDLSNILKDELTNTLEQLLSKSSTIDNIQELDKENYEPTQCIQVDVKFDFNAGTSNWSFFIPTISATKFEYFMLGGMGDLKEHIDDEIADAVNEITSNICGSFSTSVNAQNFDDIGSIKFEVLNSSIVESSSMKEAENIYEFSLSMDSEKLPVIISFDKLILPFISSITGKDDVQDLPLASENSSNSEQSSPSNQSNKTSSSDNLGISSLLSENSAHNLQLLFNIKLKLSVRLGTKNFLLKDILRWDIGEIIELDQMVNEPLEILVNGVKIGEGEAVIVEGKFGLKVKSIGNEALRLNQLGLK</sequence>
<evidence type="ECO:0000256" key="1">
    <source>
        <dbReference type="ARBA" id="ARBA00004413"/>
    </source>
</evidence>
<comment type="similarity">
    <text evidence="2">Belongs to the FliN/MopA/SpaO family.</text>
</comment>
<keyword evidence="6" id="KW-0283">Flagellar rotation</keyword>
<dbReference type="RefSeq" id="WP_099310407.1">
    <property type="nucleotide sequence ID" value="NZ_CP032101.1"/>
</dbReference>
<dbReference type="Gene3D" id="3.40.1550.10">
    <property type="entry name" value="CheC-like"/>
    <property type="match status" value="1"/>
</dbReference>
<feature type="region of interest" description="Disordered" evidence="9">
    <location>
        <begin position="178"/>
        <end position="204"/>
    </location>
</feature>
<evidence type="ECO:0000256" key="2">
    <source>
        <dbReference type="ARBA" id="ARBA00009226"/>
    </source>
</evidence>
<evidence type="ECO:0000259" key="10">
    <source>
        <dbReference type="Pfam" id="PF01052"/>
    </source>
</evidence>
<dbReference type="KEGG" id="amar:AMRN_2254"/>
<dbReference type="InterPro" id="IPR028976">
    <property type="entry name" value="CheC-like_sf"/>
</dbReference>
<organism evidence="11 14">
    <name type="scientific">Malaciobacter marinus</name>
    <dbReference type="NCBI Taxonomy" id="505249"/>
    <lineage>
        <taxon>Bacteria</taxon>
        <taxon>Pseudomonadati</taxon>
        <taxon>Campylobacterota</taxon>
        <taxon>Epsilonproteobacteria</taxon>
        <taxon>Campylobacterales</taxon>
        <taxon>Arcobacteraceae</taxon>
        <taxon>Malaciobacter</taxon>
    </lineage>
</organism>
<evidence type="ECO:0000256" key="3">
    <source>
        <dbReference type="ARBA" id="ARBA00021897"/>
    </source>
</evidence>
<evidence type="ECO:0000256" key="5">
    <source>
        <dbReference type="ARBA" id="ARBA00022500"/>
    </source>
</evidence>
<evidence type="ECO:0000256" key="4">
    <source>
        <dbReference type="ARBA" id="ARBA00022475"/>
    </source>
</evidence>
<evidence type="ECO:0000256" key="7">
    <source>
        <dbReference type="ARBA" id="ARBA00023136"/>
    </source>
</evidence>
<evidence type="ECO:0000256" key="8">
    <source>
        <dbReference type="ARBA" id="ARBA00025044"/>
    </source>
</evidence>
<reference evidence="13" key="1">
    <citation type="submission" date="2017-09" db="EMBL/GenBank/DDBJ databases">
        <title>Arcobacter canalis sp. nov., a new species isolated from a water canal contaminated with urban sewage.</title>
        <authorList>
            <person name="Perez-Cataluna A."/>
            <person name="Salas-Masso N."/>
            <person name="Figueras M.J."/>
        </authorList>
    </citation>
    <scope>NUCLEOTIDE SEQUENCE [LARGE SCALE GENOMIC DNA]</scope>
    <source>
        <strain evidence="13">CECT 7727</strain>
    </source>
</reference>
<feature type="domain" description="Flagellar motor switch protein FliN-like C-terminal" evidence="10">
    <location>
        <begin position="224"/>
        <end position="292"/>
    </location>
</feature>
<accession>A0A347TMY8</accession>
<keyword evidence="11" id="KW-0966">Cell projection</keyword>
<keyword evidence="4" id="KW-1003">Cell membrane</keyword>
<evidence type="ECO:0000256" key="6">
    <source>
        <dbReference type="ARBA" id="ARBA00022779"/>
    </source>
</evidence>
<evidence type="ECO:0000313" key="11">
    <source>
        <dbReference type="EMBL" id="AXX87966.1"/>
    </source>
</evidence>
<keyword evidence="11" id="KW-0282">Flagellum</keyword>
<dbReference type="Proteomes" id="UP000264693">
    <property type="component" value="Chromosome"/>
</dbReference>
<dbReference type="PRINTS" id="PR00956">
    <property type="entry name" value="FLGMOTORFLIN"/>
</dbReference>
<evidence type="ECO:0000313" key="14">
    <source>
        <dbReference type="Proteomes" id="UP000264693"/>
    </source>
</evidence>
<keyword evidence="11" id="KW-0969">Cilium</keyword>
<comment type="subcellular location">
    <subcellularLocation>
        <location evidence="1">Cell membrane</location>
        <topology evidence="1">Peripheral membrane protein</topology>
        <orientation evidence="1">Cytoplasmic side</orientation>
    </subcellularLocation>
</comment>
<dbReference type="GO" id="GO:0009425">
    <property type="term" value="C:bacterial-type flagellum basal body"/>
    <property type="evidence" value="ECO:0007669"/>
    <property type="project" value="InterPro"/>
</dbReference>
<keyword evidence="5" id="KW-0145">Chemotaxis</keyword>
<dbReference type="GO" id="GO:0005886">
    <property type="term" value="C:plasma membrane"/>
    <property type="evidence" value="ECO:0007669"/>
    <property type="project" value="UniProtKB-SubCell"/>
</dbReference>
<dbReference type="EMBL" id="NXAO01000015">
    <property type="protein sequence ID" value="PHO16018.1"/>
    <property type="molecule type" value="Genomic_DNA"/>
</dbReference>
<reference evidence="12" key="2">
    <citation type="submission" date="2017-09" db="EMBL/GenBank/DDBJ databases">
        <authorList>
            <person name="Perez-Cataluna A."/>
            <person name="Figueras M.J."/>
            <person name="Salas-Masso N."/>
        </authorList>
    </citation>
    <scope>NUCLEOTIDE SEQUENCE</scope>
    <source>
        <strain evidence="12">CECT 7727</strain>
    </source>
</reference>
<keyword evidence="13" id="KW-1185">Reference proteome</keyword>
<evidence type="ECO:0000256" key="9">
    <source>
        <dbReference type="SAM" id="MobiDB-lite"/>
    </source>
</evidence>
<proteinExistence type="inferred from homology"/>
<feature type="compositionally biased region" description="Low complexity" evidence="9">
    <location>
        <begin position="183"/>
        <end position="204"/>
    </location>
</feature>
<dbReference type="Gene3D" id="2.30.330.10">
    <property type="entry name" value="SpoA-like"/>
    <property type="match status" value="1"/>
</dbReference>
<dbReference type="InterPro" id="IPR001543">
    <property type="entry name" value="FliN-like_C"/>
</dbReference>
<dbReference type="GO" id="GO:0071973">
    <property type="term" value="P:bacterial-type flagellum-dependent cell motility"/>
    <property type="evidence" value="ECO:0007669"/>
    <property type="project" value="InterPro"/>
</dbReference>
<keyword evidence="7" id="KW-0472">Membrane</keyword>
<dbReference type="SUPFAM" id="SSF101801">
    <property type="entry name" value="Surface presentation of antigens (SPOA)"/>
    <property type="match status" value="1"/>
</dbReference>
<dbReference type="InterPro" id="IPR001172">
    <property type="entry name" value="FliN_T3SS_HrcQb"/>
</dbReference>
<dbReference type="PANTHER" id="PTHR43484:SF1">
    <property type="entry name" value="FLAGELLAR MOTOR SWITCH PROTEIN FLIN"/>
    <property type="match status" value="1"/>
</dbReference>
<evidence type="ECO:0000313" key="13">
    <source>
        <dbReference type="Proteomes" id="UP000224740"/>
    </source>
</evidence>
<dbReference type="GO" id="GO:0006935">
    <property type="term" value="P:chemotaxis"/>
    <property type="evidence" value="ECO:0007669"/>
    <property type="project" value="UniProtKB-KW"/>
</dbReference>
<dbReference type="InterPro" id="IPR036429">
    <property type="entry name" value="SpoA-like_sf"/>
</dbReference>
<reference evidence="11 14" key="3">
    <citation type="submission" date="2018-08" db="EMBL/GenBank/DDBJ databases">
        <title>Complete genome of the Arcobacter marinus type strain JCM 15502.</title>
        <authorList>
            <person name="Miller W.G."/>
            <person name="Yee E."/>
            <person name="Huynh S."/>
            <person name="Parker C.T."/>
        </authorList>
    </citation>
    <scope>NUCLEOTIDE SEQUENCE [LARGE SCALE GENOMIC DNA]</scope>
    <source>
        <strain evidence="11 14">JCM 15502</strain>
    </source>
</reference>
<dbReference type="AlphaFoldDB" id="A0A347TMY8"/>
<dbReference type="EMBL" id="CP032101">
    <property type="protein sequence ID" value="AXX87966.1"/>
    <property type="molecule type" value="Genomic_DNA"/>
</dbReference>
<dbReference type="PANTHER" id="PTHR43484">
    <property type="match status" value="1"/>
</dbReference>
<protein>
    <recommendedName>
        <fullName evidence="3">Flagellar motor switch protein FliN</fullName>
    </recommendedName>
</protein>
<evidence type="ECO:0000313" key="12">
    <source>
        <dbReference type="EMBL" id="PHO16018.1"/>
    </source>
</evidence>
<dbReference type="InterPro" id="IPR051469">
    <property type="entry name" value="FliN/MopA/SpaO"/>
</dbReference>
<name>A0A347TMY8_9BACT</name>
<gene>
    <name evidence="11" type="primary">fliY</name>
    <name evidence="11" type="ORF">AMRN_2254</name>
    <name evidence="12" type="ORF">CPH92_03545</name>
</gene>
<dbReference type="GO" id="GO:0003774">
    <property type="term" value="F:cytoskeletal motor activity"/>
    <property type="evidence" value="ECO:0007669"/>
    <property type="project" value="InterPro"/>
</dbReference>
<dbReference type="Pfam" id="PF01052">
    <property type="entry name" value="FliMN_C"/>
    <property type="match status" value="1"/>
</dbReference>
<dbReference type="SUPFAM" id="SSF103039">
    <property type="entry name" value="CheC-like"/>
    <property type="match status" value="1"/>
</dbReference>
<comment type="function">
    <text evidence="8">FliM is one of three proteins (FliG, FliN, FliM) that forms the rotor-mounted switch complex (C ring), located at the base of the basal body. This complex interacts with the CheY and CheZ chemotaxis proteins, in addition to contacting components of the motor that determine the direction of flagellar rotation.</text>
</comment>
<dbReference type="Proteomes" id="UP000224740">
    <property type="component" value="Unassembled WGS sequence"/>
</dbReference>